<dbReference type="FunFam" id="3.40.50.720:FF:000084">
    <property type="entry name" value="Short-chain dehydrogenase reductase"/>
    <property type="match status" value="1"/>
</dbReference>
<dbReference type="PANTHER" id="PTHR42760">
    <property type="entry name" value="SHORT-CHAIN DEHYDROGENASES/REDUCTASES FAMILY MEMBER"/>
    <property type="match status" value="1"/>
</dbReference>
<dbReference type="GO" id="GO:0016616">
    <property type="term" value="F:oxidoreductase activity, acting on the CH-OH group of donors, NAD or NADP as acceptor"/>
    <property type="evidence" value="ECO:0007669"/>
    <property type="project" value="TreeGrafter"/>
</dbReference>
<reference evidence="3" key="2">
    <citation type="submission" date="2023-01" db="EMBL/GenBank/DDBJ databases">
        <authorList>
            <person name="Sun Q."/>
            <person name="Evtushenko L."/>
        </authorList>
    </citation>
    <scope>NUCLEOTIDE SEQUENCE</scope>
    <source>
        <strain evidence="3">VKM Ac-1401</strain>
    </source>
</reference>
<comment type="caution">
    <text evidence="3">The sequence shown here is derived from an EMBL/GenBank/DDBJ whole genome shotgun (WGS) entry which is preliminary data.</text>
</comment>
<accession>A0A9W6LYY4</accession>
<comment type="similarity">
    <text evidence="1">Belongs to the short-chain dehydrogenases/reductases (SDR) family.</text>
</comment>
<protein>
    <submittedName>
        <fullName evidence="3">3-oxoacyl-ACP reductase</fullName>
    </submittedName>
</protein>
<dbReference type="NCBIfam" id="NF005095">
    <property type="entry name" value="PRK06523.1"/>
    <property type="match status" value="1"/>
</dbReference>
<keyword evidence="2" id="KW-0560">Oxidoreductase</keyword>
<dbReference type="SUPFAM" id="SSF51735">
    <property type="entry name" value="NAD(P)-binding Rossmann-fold domains"/>
    <property type="match status" value="1"/>
</dbReference>
<dbReference type="PRINTS" id="PR00081">
    <property type="entry name" value="GDHRDH"/>
</dbReference>
<organism evidence="3 4">
    <name type="scientific">Leifsonia poae</name>
    <dbReference type="NCBI Taxonomy" id="110933"/>
    <lineage>
        <taxon>Bacteria</taxon>
        <taxon>Bacillati</taxon>
        <taxon>Actinomycetota</taxon>
        <taxon>Actinomycetes</taxon>
        <taxon>Micrococcales</taxon>
        <taxon>Microbacteriaceae</taxon>
        <taxon>Leifsonia</taxon>
    </lineage>
</organism>
<evidence type="ECO:0000313" key="3">
    <source>
        <dbReference type="EMBL" id="GLJ75301.1"/>
    </source>
</evidence>
<sequence length="262" mass="26836">MTGTEQLAGKTAIVTGASRGIGLAIVRALADAGARVVGSARTATRELADRASVVVTADLTTPDGPAELVQTALERVGDIDILVNCAGGGSPDDLRDFFGYDDEIWRKTFELNLYAAVRTCRAAIPSLIRRGGVIVNISSVGAHLPQTGPAPYGAAKAALTAYSKALAEEVARDGVRVVTITPGLTRTPMWTSADGMGAQLAAAQGITLPELLDALPGNAGSSTGRFVEPEEVGALTAFLVSTAAPSMTGQEYIIDGGAIKTV</sequence>
<dbReference type="InterPro" id="IPR002347">
    <property type="entry name" value="SDR_fam"/>
</dbReference>
<dbReference type="Pfam" id="PF13561">
    <property type="entry name" value="adh_short_C2"/>
    <property type="match status" value="1"/>
</dbReference>
<dbReference type="EMBL" id="BSEN01000003">
    <property type="protein sequence ID" value="GLJ75301.1"/>
    <property type="molecule type" value="Genomic_DNA"/>
</dbReference>
<dbReference type="InterPro" id="IPR036291">
    <property type="entry name" value="NAD(P)-bd_dom_sf"/>
</dbReference>
<proteinExistence type="inferred from homology"/>
<dbReference type="AlphaFoldDB" id="A0A9W6LYY4"/>
<evidence type="ECO:0000256" key="2">
    <source>
        <dbReference type="ARBA" id="ARBA00023002"/>
    </source>
</evidence>
<gene>
    <name evidence="3" type="primary">fabG_2</name>
    <name evidence="3" type="ORF">GCM10017584_08750</name>
</gene>
<dbReference type="PANTHER" id="PTHR42760:SF133">
    <property type="entry name" value="3-OXOACYL-[ACYL-CARRIER-PROTEIN] REDUCTASE"/>
    <property type="match status" value="1"/>
</dbReference>
<evidence type="ECO:0000313" key="4">
    <source>
        <dbReference type="Proteomes" id="UP001142372"/>
    </source>
</evidence>
<reference evidence="3" key="1">
    <citation type="journal article" date="2014" name="Int. J. Syst. Evol. Microbiol.">
        <title>Complete genome sequence of Corynebacterium casei LMG S-19264T (=DSM 44701T), isolated from a smear-ripened cheese.</title>
        <authorList>
            <consortium name="US DOE Joint Genome Institute (JGI-PGF)"/>
            <person name="Walter F."/>
            <person name="Albersmeier A."/>
            <person name="Kalinowski J."/>
            <person name="Ruckert C."/>
        </authorList>
    </citation>
    <scope>NUCLEOTIDE SEQUENCE</scope>
    <source>
        <strain evidence="3">VKM Ac-1401</strain>
    </source>
</reference>
<dbReference type="Gene3D" id="3.40.50.720">
    <property type="entry name" value="NAD(P)-binding Rossmann-like Domain"/>
    <property type="match status" value="1"/>
</dbReference>
<keyword evidence="4" id="KW-1185">Reference proteome</keyword>
<name>A0A9W6LYY4_9MICO</name>
<dbReference type="CDD" id="cd05233">
    <property type="entry name" value="SDR_c"/>
    <property type="match status" value="1"/>
</dbReference>
<dbReference type="PRINTS" id="PR00080">
    <property type="entry name" value="SDRFAMILY"/>
</dbReference>
<evidence type="ECO:0000256" key="1">
    <source>
        <dbReference type="ARBA" id="ARBA00006484"/>
    </source>
</evidence>
<dbReference type="RefSeq" id="WP_271175987.1">
    <property type="nucleotide sequence ID" value="NZ_BAAAJO010000001.1"/>
</dbReference>
<dbReference type="Proteomes" id="UP001142372">
    <property type="component" value="Unassembled WGS sequence"/>
</dbReference>